<feature type="compositionally biased region" description="Polar residues" evidence="4">
    <location>
        <begin position="1"/>
        <end position="16"/>
    </location>
</feature>
<dbReference type="GO" id="GO:0006355">
    <property type="term" value="P:regulation of DNA-templated transcription"/>
    <property type="evidence" value="ECO:0007669"/>
    <property type="project" value="InterPro"/>
</dbReference>
<dbReference type="AlphaFoldDB" id="A0A5E7RLJ1"/>
<dbReference type="PROSITE" id="PS50043">
    <property type="entry name" value="HTH_LUXR_2"/>
    <property type="match status" value="1"/>
</dbReference>
<reference evidence="6 7" key="1">
    <citation type="submission" date="2019-09" db="EMBL/GenBank/DDBJ databases">
        <authorList>
            <person name="Chandra G."/>
            <person name="Truman W A."/>
        </authorList>
    </citation>
    <scope>NUCLEOTIDE SEQUENCE [LARGE SCALE GENOMIC DNA]</scope>
    <source>
        <strain evidence="6">PS918</strain>
    </source>
</reference>
<keyword evidence="3" id="KW-0804">Transcription</keyword>
<evidence type="ECO:0000256" key="2">
    <source>
        <dbReference type="ARBA" id="ARBA00023125"/>
    </source>
</evidence>
<dbReference type="PANTHER" id="PTHR44688">
    <property type="entry name" value="DNA-BINDING TRANSCRIPTIONAL ACTIVATOR DEVR_DOSR"/>
    <property type="match status" value="1"/>
</dbReference>
<gene>
    <name evidence="6" type="primary">lasR_1</name>
    <name evidence="6" type="ORF">PS918_01694</name>
</gene>
<evidence type="ECO:0000256" key="1">
    <source>
        <dbReference type="ARBA" id="ARBA00023015"/>
    </source>
</evidence>
<dbReference type="EMBL" id="CABVIY010000002">
    <property type="protein sequence ID" value="VVP74490.1"/>
    <property type="molecule type" value="Genomic_DNA"/>
</dbReference>
<dbReference type="Gene3D" id="1.10.10.10">
    <property type="entry name" value="Winged helix-like DNA-binding domain superfamily/Winged helix DNA-binding domain"/>
    <property type="match status" value="1"/>
</dbReference>
<protein>
    <submittedName>
        <fullName evidence="6">Transcriptional activator protein LasR</fullName>
    </submittedName>
</protein>
<dbReference type="RefSeq" id="WP_150769812.1">
    <property type="nucleotide sequence ID" value="NZ_CABVIY010000002.1"/>
</dbReference>
<dbReference type="Pfam" id="PF00196">
    <property type="entry name" value="GerE"/>
    <property type="match status" value="1"/>
</dbReference>
<evidence type="ECO:0000313" key="7">
    <source>
        <dbReference type="Proteomes" id="UP000326611"/>
    </source>
</evidence>
<evidence type="ECO:0000256" key="4">
    <source>
        <dbReference type="SAM" id="MobiDB-lite"/>
    </source>
</evidence>
<name>A0A5E7RLJ1_PSEFL</name>
<dbReference type="OrthoDB" id="9774661at2"/>
<dbReference type="PANTHER" id="PTHR44688:SF16">
    <property type="entry name" value="DNA-BINDING TRANSCRIPTIONAL ACTIVATOR DEVR_DOSR"/>
    <property type="match status" value="1"/>
</dbReference>
<sequence>MFAHQSRNSLSATSPQDDGGPPPAQLTAKETQALMWCLKGKTSWEIARIQNCSVSTVNFHFTNIRRKFAVSSRSAALLKAIESGVIRVGEMAVRGGHECD</sequence>
<dbReference type="GO" id="GO:0003677">
    <property type="term" value="F:DNA binding"/>
    <property type="evidence" value="ECO:0007669"/>
    <property type="project" value="UniProtKB-KW"/>
</dbReference>
<feature type="region of interest" description="Disordered" evidence="4">
    <location>
        <begin position="1"/>
        <end position="26"/>
    </location>
</feature>
<evidence type="ECO:0000256" key="3">
    <source>
        <dbReference type="ARBA" id="ARBA00023163"/>
    </source>
</evidence>
<feature type="domain" description="HTH luxR-type" evidence="5">
    <location>
        <begin position="19"/>
        <end position="84"/>
    </location>
</feature>
<dbReference type="SMART" id="SM00421">
    <property type="entry name" value="HTH_LUXR"/>
    <property type="match status" value="1"/>
</dbReference>
<keyword evidence="1" id="KW-0805">Transcription regulation</keyword>
<evidence type="ECO:0000259" key="5">
    <source>
        <dbReference type="PROSITE" id="PS50043"/>
    </source>
</evidence>
<proteinExistence type="predicted"/>
<dbReference type="InterPro" id="IPR016032">
    <property type="entry name" value="Sig_transdc_resp-reg_C-effctor"/>
</dbReference>
<accession>A0A5E7RLJ1</accession>
<dbReference type="SUPFAM" id="SSF46894">
    <property type="entry name" value="C-terminal effector domain of the bipartite response regulators"/>
    <property type="match status" value="1"/>
</dbReference>
<organism evidence="6 7">
    <name type="scientific">Pseudomonas fluorescens</name>
    <dbReference type="NCBI Taxonomy" id="294"/>
    <lineage>
        <taxon>Bacteria</taxon>
        <taxon>Pseudomonadati</taxon>
        <taxon>Pseudomonadota</taxon>
        <taxon>Gammaproteobacteria</taxon>
        <taxon>Pseudomonadales</taxon>
        <taxon>Pseudomonadaceae</taxon>
        <taxon>Pseudomonas</taxon>
    </lineage>
</organism>
<dbReference type="CDD" id="cd06170">
    <property type="entry name" value="LuxR_C_like"/>
    <property type="match status" value="1"/>
</dbReference>
<dbReference type="Proteomes" id="UP000326611">
    <property type="component" value="Unassembled WGS sequence"/>
</dbReference>
<dbReference type="InterPro" id="IPR036388">
    <property type="entry name" value="WH-like_DNA-bd_sf"/>
</dbReference>
<dbReference type="InterPro" id="IPR000792">
    <property type="entry name" value="Tscrpt_reg_LuxR_C"/>
</dbReference>
<keyword evidence="2" id="KW-0238">DNA-binding</keyword>
<dbReference type="PRINTS" id="PR00038">
    <property type="entry name" value="HTHLUXR"/>
</dbReference>
<evidence type="ECO:0000313" key="6">
    <source>
        <dbReference type="EMBL" id="VVP74490.1"/>
    </source>
</evidence>